<comment type="cofactor">
    <cofactor evidence="7">
        <name>Fe(2+)</name>
        <dbReference type="ChEBI" id="CHEBI:29033"/>
    </cofactor>
    <text evidence="7">Binds 1 Fe(2+) ion per subunit.</text>
</comment>
<dbReference type="NCBIfam" id="NF003974">
    <property type="entry name" value="PRK05467.1-3"/>
    <property type="match status" value="1"/>
</dbReference>
<keyword evidence="2 7" id="KW-0479">Metal-binding</keyword>
<keyword evidence="6 7" id="KW-0408">Iron</keyword>
<evidence type="ECO:0000313" key="9">
    <source>
        <dbReference type="EMBL" id="KIP98443.1"/>
    </source>
</evidence>
<dbReference type="PROSITE" id="PS51471">
    <property type="entry name" value="FE2OG_OXY"/>
    <property type="match status" value="1"/>
</dbReference>
<dbReference type="RefSeq" id="WP_042554763.1">
    <property type="nucleotide sequence ID" value="NZ_JXQW01000041.1"/>
</dbReference>
<dbReference type="GO" id="GO:0006974">
    <property type="term" value="P:DNA damage response"/>
    <property type="evidence" value="ECO:0007669"/>
    <property type="project" value="TreeGrafter"/>
</dbReference>
<evidence type="ECO:0000256" key="6">
    <source>
        <dbReference type="ARBA" id="ARBA00023004"/>
    </source>
</evidence>
<dbReference type="SUPFAM" id="SSF51197">
    <property type="entry name" value="Clavaminate synthase-like"/>
    <property type="match status" value="1"/>
</dbReference>
<keyword evidence="3 7" id="KW-0847">Vitamin C</keyword>
<dbReference type="InterPro" id="IPR041097">
    <property type="entry name" value="PKHD_C"/>
</dbReference>
<sequence length="226" mass="24974">MMLTLPDVLTPEQLRQCRAALEQAAWQDGRGTAGHVAQRAKDNRQLAHDDPLAVQIGDFIVDCLGANPLFVSAALPLKVLPPRFNRYEGGGTYGNHVDNAIFSVPGTPHRVRSDLSATLFFSDPDEYDGGELVVEDSYGSHSVKLSAGHLILYPGTSLHRVMPVTRGVRFASFFWIQSLVRGDSQRSMLFELDQAIQGVTRQLPESPEAVRLTGVYHNLLRHWANT</sequence>
<gene>
    <name evidence="9" type="ORF">RU08_15660</name>
</gene>
<dbReference type="PANTHER" id="PTHR41536:SF1">
    <property type="entry name" value="PKHD-TYPE HYDROXYLASE YBIX"/>
    <property type="match status" value="1"/>
</dbReference>
<feature type="binding site" evidence="7">
    <location>
        <position position="98"/>
    </location>
    <ligand>
        <name>Fe cation</name>
        <dbReference type="ChEBI" id="CHEBI:24875"/>
    </ligand>
</feature>
<name>A0A0D0KNC4_9PSED</name>
<dbReference type="InterPro" id="IPR006620">
    <property type="entry name" value="Pro_4_hyd_alph"/>
</dbReference>
<dbReference type="Gene3D" id="4.10.860.20">
    <property type="entry name" value="Rabenosyn, Rab binding domain"/>
    <property type="match status" value="1"/>
</dbReference>
<dbReference type="NCBIfam" id="NF003975">
    <property type="entry name" value="PRK05467.1-4"/>
    <property type="match status" value="1"/>
</dbReference>
<dbReference type="Gene3D" id="2.60.120.620">
    <property type="entry name" value="q2cbj1_9rhob like domain"/>
    <property type="match status" value="1"/>
</dbReference>
<dbReference type="InterPro" id="IPR023550">
    <property type="entry name" value="PKHD_hydroxylase"/>
</dbReference>
<evidence type="ECO:0000256" key="3">
    <source>
        <dbReference type="ARBA" id="ARBA00022896"/>
    </source>
</evidence>
<dbReference type="PANTHER" id="PTHR41536">
    <property type="entry name" value="PKHD-TYPE HYDROXYLASE YBIX"/>
    <property type="match status" value="1"/>
</dbReference>
<comment type="caution">
    <text evidence="9">The sequence shown here is derived from an EMBL/GenBank/DDBJ whole genome shotgun (WGS) entry which is preliminary data.</text>
</comment>
<feature type="binding site" evidence="7">
    <location>
        <position position="169"/>
    </location>
    <ligand>
        <name>2-oxoglutarate</name>
        <dbReference type="ChEBI" id="CHEBI:16810"/>
    </ligand>
</feature>
<evidence type="ECO:0000259" key="8">
    <source>
        <dbReference type="PROSITE" id="PS51471"/>
    </source>
</evidence>
<evidence type="ECO:0000256" key="4">
    <source>
        <dbReference type="ARBA" id="ARBA00022964"/>
    </source>
</evidence>
<dbReference type="GO" id="GO:0006879">
    <property type="term" value="P:intracellular iron ion homeostasis"/>
    <property type="evidence" value="ECO:0007669"/>
    <property type="project" value="TreeGrafter"/>
</dbReference>
<feature type="binding site" evidence="7">
    <location>
        <position position="159"/>
    </location>
    <ligand>
        <name>Fe cation</name>
        <dbReference type="ChEBI" id="CHEBI:24875"/>
    </ligand>
</feature>
<comment type="cofactor">
    <cofactor evidence="1 7">
        <name>L-ascorbate</name>
        <dbReference type="ChEBI" id="CHEBI:38290"/>
    </cofactor>
</comment>
<organism evidence="9 10">
    <name type="scientific">Pseudomonas fulva</name>
    <dbReference type="NCBI Taxonomy" id="47880"/>
    <lineage>
        <taxon>Bacteria</taxon>
        <taxon>Pseudomonadati</taxon>
        <taxon>Pseudomonadota</taxon>
        <taxon>Gammaproteobacteria</taxon>
        <taxon>Pseudomonadales</taxon>
        <taxon>Pseudomonadaceae</taxon>
        <taxon>Pseudomonas</taxon>
    </lineage>
</organism>
<evidence type="ECO:0000256" key="5">
    <source>
        <dbReference type="ARBA" id="ARBA00023002"/>
    </source>
</evidence>
<dbReference type="AlphaFoldDB" id="A0A0D0KNC4"/>
<dbReference type="GO" id="GO:0031418">
    <property type="term" value="F:L-ascorbic acid binding"/>
    <property type="evidence" value="ECO:0007669"/>
    <property type="project" value="UniProtKB-KW"/>
</dbReference>
<dbReference type="Pfam" id="PF13640">
    <property type="entry name" value="2OG-FeII_Oxy_3"/>
    <property type="match status" value="1"/>
</dbReference>
<dbReference type="Pfam" id="PF18331">
    <property type="entry name" value="PKHD_C"/>
    <property type="match status" value="1"/>
</dbReference>
<dbReference type="EMBL" id="JXQW01000041">
    <property type="protein sequence ID" value="KIP98443.1"/>
    <property type="molecule type" value="Genomic_DNA"/>
</dbReference>
<evidence type="ECO:0000256" key="2">
    <source>
        <dbReference type="ARBA" id="ARBA00022723"/>
    </source>
</evidence>
<dbReference type="HAMAP" id="MF_00657">
    <property type="entry name" value="Hydroxyl_YbiX"/>
    <property type="match status" value="1"/>
</dbReference>
<keyword evidence="4 7" id="KW-0223">Dioxygenase</keyword>
<dbReference type="SMART" id="SM00702">
    <property type="entry name" value="P4Hc"/>
    <property type="match status" value="1"/>
</dbReference>
<evidence type="ECO:0000256" key="1">
    <source>
        <dbReference type="ARBA" id="ARBA00001961"/>
    </source>
</evidence>
<accession>A0A0D0KNC4</accession>
<reference evidence="9 10" key="1">
    <citation type="submission" date="2014-12" db="EMBL/GenBank/DDBJ databases">
        <title>16Stimator: statistical estimation of ribosomal gene copy numbers from draft genome assemblies.</title>
        <authorList>
            <person name="Perisin M.A."/>
            <person name="Vetter M."/>
            <person name="Gilbert J.A."/>
            <person name="Bergelson J."/>
        </authorList>
    </citation>
    <scope>NUCLEOTIDE SEQUENCE [LARGE SCALE GENOMIC DNA]</scope>
    <source>
        <strain evidence="9 10">MEJ086</strain>
    </source>
</reference>
<keyword evidence="5 7" id="KW-0560">Oxidoreductase</keyword>
<dbReference type="Proteomes" id="UP000032068">
    <property type="component" value="Unassembled WGS sequence"/>
</dbReference>
<dbReference type="GO" id="GO:0005506">
    <property type="term" value="F:iron ion binding"/>
    <property type="evidence" value="ECO:0007669"/>
    <property type="project" value="UniProtKB-UniRule"/>
</dbReference>
<evidence type="ECO:0000313" key="10">
    <source>
        <dbReference type="Proteomes" id="UP000032068"/>
    </source>
</evidence>
<protein>
    <submittedName>
        <fullName evidence="9">Fe(II)-dependent oxygenase</fullName>
    </submittedName>
</protein>
<dbReference type="InterPro" id="IPR044862">
    <property type="entry name" value="Pro_4_hyd_alph_FE2OG_OXY"/>
</dbReference>
<evidence type="ECO:0000256" key="7">
    <source>
        <dbReference type="HAMAP-Rule" id="MF_00657"/>
    </source>
</evidence>
<proteinExistence type="inferred from homology"/>
<dbReference type="OrthoDB" id="9812472at2"/>
<dbReference type="InterPro" id="IPR005123">
    <property type="entry name" value="Oxoglu/Fe-dep_dioxygenase_dom"/>
</dbReference>
<feature type="domain" description="Fe2OG dioxygenase" evidence="8">
    <location>
        <begin position="78"/>
        <end position="178"/>
    </location>
</feature>
<dbReference type="GO" id="GO:0016706">
    <property type="term" value="F:2-oxoglutarate-dependent dioxygenase activity"/>
    <property type="evidence" value="ECO:0007669"/>
    <property type="project" value="UniProtKB-UniRule"/>
</dbReference>
<feature type="binding site" evidence="7">
    <location>
        <position position="96"/>
    </location>
    <ligand>
        <name>Fe cation</name>
        <dbReference type="ChEBI" id="CHEBI:24875"/>
    </ligand>
</feature>